<reference evidence="3 4" key="1">
    <citation type="submission" date="2019-02" db="EMBL/GenBank/DDBJ databases">
        <title>Deep-cultivation of Planctomycetes and their phenomic and genomic characterization uncovers novel biology.</title>
        <authorList>
            <person name="Wiegand S."/>
            <person name="Jogler M."/>
            <person name="Boedeker C."/>
            <person name="Pinto D."/>
            <person name="Vollmers J."/>
            <person name="Rivas-Marin E."/>
            <person name="Kohn T."/>
            <person name="Peeters S.H."/>
            <person name="Heuer A."/>
            <person name="Rast P."/>
            <person name="Oberbeckmann S."/>
            <person name="Bunk B."/>
            <person name="Jeske O."/>
            <person name="Meyerdierks A."/>
            <person name="Storesund J.E."/>
            <person name="Kallscheuer N."/>
            <person name="Luecker S."/>
            <person name="Lage O.M."/>
            <person name="Pohl T."/>
            <person name="Merkel B.J."/>
            <person name="Hornburger P."/>
            <person name="Mueller R.-W."/>
            <person name="Bruemmer F."/>
            <person name="Labrenz M."/>
            <person name="Spormann A.M."/>
            <person name="Op den Camp H."/>
            <person name="Overmann J."/>
            <person name="Amann R."/>
            <person name="Jetten M.S.M."/>
            <person name="Mascher T."/>
            <person name="Medema M.H."/>
            <person name="Devos D.P."/>
            <person name="Kaster A.-K."/>
            <person name="Ovreas L."/>
            <person name="Rohde M."/>
            <person name="Galperin M.Y."/>
            <person name="Jogler C."/>
        </authorList>
    </citation>
    <scope>NUCLEOTIDE SEQUENCE [LARGE SCALE GENOMIC DNA]</scope>
    <source>
        <strain evidence="3 4">Mal52</strain>
    </source>
</reference>
<feature type="region of interest" description="Disordered" evidence="1">
    <location>
        <begin position="585"/>
        <end position="608"/>
    </location>
</feature>
<dbReference type="Gene3D" id="3.30.200.20">
    <property type="entry name" value="Phosphorylase Kinase, domain 1"/>
    <property type="match status" value="1"/>
</dbReference>
<dbReference type="EC" id="2.7.11.1" evidence="3"/>
<name>A0A517ZQW3_9PLAN</name>
<keyword evidence="4" id="KW-1185">Reference proteome</keyword>
<feature type="region of interest" description="Disordered" evidence="1">
    <location>
        <begin position="614"/>
        <end position="633"/>
    </location>
</feature>
<keyword evidence="3" id="KW-0418">Kinase</keyword>
<dbReference type="InterPro" id="IPR000719">
    <property type="entry name" value="Prot_kinase_dom"/>
</dbReference>
<feature type="compositionally biased region" description="Polar residues" evidence="1">
    <location>
        <begin position="903"/>
        <end position="931"/>
    </location>
</feature>
<feature type="compositionally biased region" description="Low complexity" evidence="1">
    <location>
        <begin position="129"/>
        <end position="144"/>
    </location>
</feature>
<dbReference type="PANTHER" id="PTHR24361">
    <property type="entry name" value="MITOGEN-ACTIVATED KINASE KINASE KINASE"/>
    <property type="match status" value="1"/>
</dbReference>
<feature type="compositionally biased region" description="Basic and acidic residues" evidence="1">
    <location>
        <begin position="597"/>
        <end position="608"/>
    </location>
</feature>
<dbReference type="PROSITE" id="PS50011">
    <property type="entry name" value="PROTEIN_KINASE_DOM"/>
    <property type="match status" value="1"/>
</dbReference>
<dbReference type="KEGG" id="sdyn:Mal52_33680"/>
<dbReference type="Proteomes" id="UP000319383">
    <property type="component" value="Chromosome"/>
</dbReference>
<dbReference type="EMBL" id="CP036276">
    <property type="protein sequence ID" value="QDU44882.1"/>
    <property type="molecule type" value="Genomic_DNA"/>
</dbReference>
<gene>
    <name evidence="3" type="primary">pknL_1</name>
    <name evidence="3" type="ORF">Mal52_33680</name>
</gene>
<dbReference type="AlphaFoldDB" id="A0A517ZQW3"/>
<dbReference type="GO" id="GO:0004674">
    <property type="term" value="F:protein serine/threonine kinase activity"/>
    <property type="evidence" value="ECO:0007669"/>
    <property type="project" value="UniProtKB-EC"/>
</dbReference>
<evidence type="ECO:0000256" key="1">
    <source>
        <dbReference type="SAM" id="MobiDB-lite"/>
    </source>
</evidence>
<dbReference type="SUPFAM" id="SSF56112">
    <property type="entry name" value="Protein kinase-like (PK-like)"/>
    <property type="match status" value="1"/>
</dbReference>
<dbReference type="CDD" id="cd14014">
    <property type="entry name" value="STKc_PknB_like"/>
    <property type="match status" value="1"/>
</dbReference>
<feature type="domain" description="Protein kinase" evidence="2">
    <location>
        <begin position="152"/>
        <end position="416"/>
    </location>
</feature>
<dbReference type="InterPro" id="IPR013229">
    <property type="entry name" value="PEGA"/>
</dbReference>
<feature type="region of interest" description="Disordered" evidence="1">
    <location>
        <begin position="425"/>
        <end position="458"/>
    </location>
</feature>
<dbReference type="Pfam" id="PF08308">
    <property type="entry name" value="PEGA"/>
    <property type="match status" value="1"/>
</dbReference>
<feature type="region of interest" description="Disordered" evidence="1">
    <location>
        <begin position="861"/>
        <end position="936"/>
    </location>
</feature>
<dbReference type="RefSeq" id="WP_145377170.1">
    <property type="nucleotide sequence ID" value="NZ_CP036276.1"/>
</dbReference>
<dbReference type="InterPro" id="IPR053235">
    <property type="entry name" value="Ser_Thr_kinase"/>
</dbReference>
<feature type="compositionally biased region" description="Pro residues" evidence="1">
    <location>
        <begin position="620"/>
        <end position="630"/>
    </location>
</feature>
<dbReference type="GO" id="GO:0005737">
    <property type="term" value="C:cytoplasm"/>
    <property type="evidence" value="ECO:0007669"/>
    <property type="project" value="TreeGrafter"/>
</dbReference>
<feature type="compositionally biased region" description="Basic and acidic residues" evidence="1">
    <location>
        <begin position="880"/>
        <end position="889"/>
    </location>
</feature>
<proteinExistence type="predicted"/>
<feature type="compositionally biased region" description="Low complexity" evidence="1">
    <location>
        <begin position="83"/>
        <end position="98"/>
    </location>
</feature>
<feature type="compositionally biased region" description="Polar residues" evidence="1">
    <location>
        <begin position="445"/>
        <end position="458"/>
    </location>
</feature>
<dbReference type="GO" id="GO:0005524">
    <property type="term" value="F:ATP binding"/>
    <property type="evidence" value="ECO:0007669"/>
    <property type="project" value="InterPro"/>
</dbReference>
<feature type="compositionally biased region" description="Polar residues" evidence="1">
    <location>
        <begin position="62"/>
        <end position="82"/>
    </location>
</feature>
<feature type="compositionally biased region" description="Basic and acidic residues" evidence="1">
    <location>
        <begin position="47"/>
        <end position="61"/>
    </location>
</feature>
<evidence type="ECO:0000313" key="4">
    <source>
        <dbReference type="Proteomes" id="UP000319383"/>
    </source>
</evidence>
<sequence length="995" mass="110552">MRDNSKSSRSARKLDASFAADDSISRQLNGESGALGDSTHSSIAELLRPETRESYHTRKQGESSLHGQFQQYPNDVGQNDTPASSSSILSASSVSHAAPEIRPIDHANQMIEQLTRSMKQTQKPQADKAPIAAAQPTPQPAVGAPLPSHADYEILRELSRSDSAVVYEAYDRSLRRYVAIKQLNEQLRADPRQSELFWHEARFLASLVHENVCRVYSVDEQQAWIVMEMMNGSLDQRLAEGPLPSDLVRSILRQALQGLKYLHGQGKLHGEIKPSKLLLDDGCIKLSASAGFSIGGEFRRPSGTQKYVAPELLRPEVFGDVGPGVDFYCLGLTALELLMGDNFSTAFKGVQDVSDDLAWMRWHCSSSETLPELEQLIPKLPQDLAKTLSRMLAKPVSARYGSAEEALKDLEEKPIILVDVPQAADTNARREHNPAPVQIGARPNLSATPWPSQDQASKNKTWSARFAQLTDPEFLKKQSKNPKVLYPVLAVIVLLMFPLLMTSSSGKKRSANTIAVALKSTPAGAQVLLDGKPLGIAAPGKIELKPGTYKIRAEMAGFAPTEKTVKVESSNEDLRLHFELAALPKKTPAKPSAPKKPKIELPQKDEPKVLAKTEVQPLVEPQPPAAPEPQPETRTFQREVAADFATYAPQLISDGNDRDVYLSHVHGILNDAWETKNFREACEIADGHFRAARNINRHAPWAYYAHGLLLSKNNRSREALAQFEISAEQSLKHRIPLFAPLREVIRHRALNDEFAPAVRDSLHLAQAVISFADADELGDQAAATIDMNVDFVGRIMGFIKGPAENKARTTVDLTAWEAELQAALPSHSWITYTEARDGVLKQYTEQLALKEQKERAFKERVQEERTSGETRAVQFAGNVHGERSRERSHSRTSTSLMPIPIGQEQSPTTTGQTSLQLNGVGSEQSTTLQQTNREEPSVWTNVLTNSKRKVDWTRQYESTKHLDQLQPQIREPYVLRTYLPEDFELRRLVFMSDLS</sequence>
<feature type="region of interest" description="Disordered" evidence="1">
    <location>
        <begin position="1"/>
        <end position="100"/>
    </location>
</feature>
<dbReference type="Pfam" id="PF00069">
    <property type="entry name" value="Pkinase"/>
    <property type="match status" value="1"/>
</dbReference>
<protein>
    <submittedName>
        <fullName evidence="3">Serine/threonine-protein kinase PknL</fullName>
        <ecNumber evidence="3">2.7.11.1</ecNumber>
    </submittedName>
</protein>
<dbReference type="InterPro" id="IPR011009">
    <property type="entry name" value="Kinase-like_dom_sf"/>
</dbReference>
<evidence type="ECO:0000259" key="2">
    <source>
        <dbReference type="PROSITE" id="PS50011"/>
    </source>
</evidence>
<evidence type="ECO:0000313" key="3">
    <source>
        <dbReference type="EMBL" id="QDU44882.1"/>
    </source>
</evidence>
<organism evidence="3 4">
    <name type="scientific">Symmachiella dynata</name>
    <dbReference type="NCBI Taxonomy" id="2527995"/>
    <lineage>
        <taxon>Bacteria</taxon>
        <taxon>Pseudomonadati</taxon>
        <taxon>Planctomycetota</taxon>
        <taxon>Planctomycetia</taxon>
        <taxon>Planctomycetales</taxon>
        <taxon>Planctomycetaceae</taxon>
        <taxon>Symmachiella</taxon>
    </lineage>
</organism>
<dbReference type="Gene3D" id="1.10.510.10">
    <property type="entry name" value="Transferase(Phosphotransferase) domain 1"/>
    <property type="match status" value="1"/>
</dbReference>
<feature type="region of interest" description="Disordered" evidence="1">
    <location>
        <begin position="117"/>
        <end position="144"/>
    </location>
</feature>
<accession>A0A517ZQW3</accession>
<keyword evidence="3" id="KW-0808">Transferase</keyword>